<dbReference type="PANTHER" id="PTHR10803:SF3">
    <property type="entry name" value="ATPASE GET3"/>
    <property type="match status" value="1"/>
</dbReference>
<comment type="caution">
    <text evidence="5">The sequence shown here is derived from an EMBL/GenBank/DDBJ whole genome shotgun (WGS) entry which is preliminary data.</text>
</comment>
<dbReference type="AlphaFoldDB" id="A0A7C2VH44"/>
<dbReference type="InterPro" id="IPR027417">
    <property type="entry name" value="P-loop_NTPase"/>
</dbReference>
<dbReference type="SUPFAM" id="SSF52540">
    <property type="entry name" value="P-loop containing nucleoside triphosphate hydrolases"/>
    <property type="match status" value="1"/>
</dbReference>
<evidence type="ECO:0000313" key="5">
    <source>
        <dbReference type="EMBL" id="HEW45776.1"/>
    </source>
</evidence>
<comment type="catalytic activity">
    <reaction evidence="2">
        <text>arsenite(in) + ATP + H2O = arsenite(out) + ADP + phosphate + H(+)</text>
        <dbReference type="Rhea" id="RHEA:11348"/>
        <dbReference type="ChEBI" id="CHEBI:15377"/>
        <dbReference type="ChEBI" id="CHEBI:15378"/>
        <dbReference type="ChEBI" id="CHEBI:29242"/>
        <dbReference type="ChEBI" id="CHEBI:30616"/>
        <dbReference type="ChEBI" id="CHEBI:43474"/>
        <dbReference type="ChEBI" id="CHEBI:456216"/>
        <dbReference type="EC" id="7.3.2.7"/>
    </reaction>
</comment>
<dbReference type="GO" id="GO:0015446">
    <property type="term" value="F:ATPase-coupled arsenite transmembrane transporter activity"/>
    <property type="evidence" value="ECO:0007669"/>
    <property type="project" value="UniProtKB-EC"/>
</dbReference>
<reference evidence="5" key="1">
    <citation type="journal article" date="2020" name="mSystems">
        <title>Genome- and Community-Level Interaction Insights into Carbon Utilization and Element Cycling Functions of Hydrothermarchaeota in Hydrothermal Sediment.</title>
        <authorList>
            <person name="Zhou Z."/>
            <person name="Liu Y."/>
            <person name="Xu W."/>
            <person name="Pan J."/>
            <person name="Luo Z.H."/>
            <person name="Li M."/>
        </authorList>
    </citation>
    <scope>NUCLEOTIDE SEQUENCE [LARGE SCALE GENOMIC DNA]</scope>
    <source>
        <strain evidence="5">SpSt-132</strain>
    </source>
</reference>
<dbReference type="EMBL" id="DSFP01000033">
    <property type="protein sequence ID" value="HEW45776.1"/>
    <property type="molecule type" value="Genomic_DNA"/>
</dbReference>
<dbReference type="Pfam" id="PF02374">
    <property type="entry name" value="ArsA_ATPase"/>
    <property type="match status" value="1"/>
</dbReference>
<gene>
    <name evidence="5" type="ORF">ENO47_03785</name>
</gene>
<evidence type="ECO:0000256" key="3">
    <source>
        <dbReference type="ARBA" id="ARBA00066752"/>
    </source>
</evidence>
<evidence type="ECO:0000256" key="1">
    <source>
        <dbReference type="ARBA" id="ARBA00011040"/>
    </source>
</evidence>
<accession>A0A7C2VH44</accession>
<name>A0A7C2VH44_9AQUI</name>
<evidence type="ECO:0000259" key="4">
    <source>
        <dbReference type="Pfam" id="PF02374"/>
    </source>
</evidence>
<proteinExistence type="inferred from homology"/>
<dbReference type="EC" id="7.3.2.7" evidence="3"/>
<dbReference type="InterPro" id="IPR016300">
    <property type="entry name" value="ATPase_ArsA/GET3"/>
</dbReference>
<dbReference type="Gene3D" id="3.40.50.300">
    <property type="entry name" value="P-loop containing nucleotide triphosphate hydrolases"/>
    <property type="match status" value="1"/>
</dbReference>
<feature type="domain" description="ArsA/GET3 Anion-transporting ATPase-like" evidence="4">
    <location>
        <begin position="4"/>
        <end position="225"/>
    </location>
</feature>
<dbReference type="GO" id="GO:0016887">
    <property type="term" value="F:ATP hydrolysis activity"/>
    <property type="evidence" value="ECO:0007669"/>
    <property type="project" value="InterPro"/>
</dbReference>
<dbReference type="GO" id="GO:0005524">
    <property type="term" value="F:ATP binding"/>
    <property type="evidence" value="ECO:0007669"/>
    <property type="project" value="InterPro"/>
</dbReference>
<dbReference type="InterPro" id="IPR025723">
    <property type="entry name" value="ArsA/GET3_ATPase-like"/>
</dbReference>
<sequence>MLKRLVFFGGKGGVGKSTLSCAVALRLSKEDKSLLVSIDPAHSLSGILGMPIGHEVKKIKENLHALELSAERLVEEYTERVLNSLQDLLPHVRSGLKEYAKYLKHSPTALETAILDHLLDLCQDYAYVIVDSAPTGQMLRLFETAHMVKGWFDFLTRLAKEREKVQAFMGKRDSLLSLIEERKSRVERLLNILREKSLVFAVANEEPLSLEEAQEIKRSLRDMKVYIVLNRWRSMEGDFIKVQEAERPYGIEALEGLKVEGIVWVVKGG</sequence>
<dbReference type="PANTHER" id="PTHR10803">
    <property type="entry name" value="ARSENICAL PUMP-DRIVING ATPASE ARSENITE-TRANSLOCATING ATPASE"/>
    <property type="match status" value="1"/>
</dbReference>
<dbReference type="NCBIfam" id="TIGR00345">
    <property type="entry name" value="GET3_arsA_TRC40"/>
    <property type="match status" value="1"/>
</dbReference>
<organism evidence="5">
    <name type="scientific">Hydrogenobacter sp</name>
    <dbReference type="NCBI Taxonomy" id="2152829"/>
    <lineage>
        <taxon>Bacteria</taxon>
        <taxon>Pseudomonadati</taxon>
        <taxon>Aquificota</taxon>
        <taxon>Aquificia</taxon>
        <taxon>Aquificales</taxon>
        <taxon>Aquificaceae</taxon>
        <taxon>Hydrogenobacter</taxon>
    </lineage>
</organism>
<protein>
    <recommendedName>
        <fullName evidence="3">arsenite-transporting ATPase</fullName>
        <ecNumber evidence="3">7.3.2.7</ecNumber>
    </recommendedName>
</protein>
<comment type="similarity">
    <text evidence="1">Belongs to the arsA ATPase family.</text>
</comment>
<evidence type="ECO:0000256" key="2">
    <source>
        <dbReference type="ARBA" id="ARBA00052296"/>
    </source>
</evidence>